<keyword evidence="13" id="KW-1185">Reference proteome</keyword>
<accession>A0A9X1V7C6</accession>
<dbReference type="Gene3D" id="3.20.20.220">
    <property type="match status" value="1"/>
</dbReference>
<evidence type="ECO:0000256" key="8">
    <source>
        <dbReference type="ARBA" id="ARBA00048779"/>
    </source>
</evidence>
<dbReference type="RefSeq" id="WP_241712748.1">
    <property type="nucleotide sequence ID" value="NZ_JALBUF010000003.1"/>
</dbReference>
<reference evidence="12" key="1">
    <citation type="submission" date="2022-03" db="EMBL/GenBank/DDBJ databases">
        <title>Draft Genome Sequence of Firmicute Strain S0AB, a Heterotrophic Iron/Sulfur-Oxidizing Extreme Acidophile.</title>
        <authorList>
            <person name="Vergara E."/>
            <person name="Pakostova E."/>
            <person name="Johnson D.B."/>
            <person name="Holmes D.S."/>
        </authorList>
    </citation>
    <scope>NUCLEOTIDE SEQUENCE</scope>
    <source>
        <strain evidence="12">S0AB</strain>
    </source>
</reference>
<sequence length="306" mass="34889">MEQVMRNALLYMAKNRQANELARRYGLRFGAQRFVAGQTLSEAIKSVQTLNKQNLLVTLDHLGESVFTAEEAELSADACVSALTAIAEHGIRSNLSIKLTQLGMDLSRDLCVNNVRRILDEAKKHRNFVRIDMEDYAHNEATIALFKEMHEIYGNTVGLVIQSYLYKSKEDITHLGALDVNLRIVKGAYKEEASVAYPVKADVDKNYVTLVQQHLSAGHYTAIATHDDAIIDQMKHFISEHHIANDRFEFQMLYGIRTQLQQQLASEGYRVRIYVPYGDDWYAYFMRRLAERPANVAFVVKSMVHS</sequence>
<evidence type="ECO:0000256" key="7">
    <source>
        <dbReference type="ARBA" id="ARBA00023062"/>
    </source>
</evidence>
<feature type="binding site" evidence="9">
    <location>
        <position position="288"/>
    </location>
    <ligand>
        <name>substrate</name>
    </ligand>
</feature>
<feature type="domain" description="Proline dehydrogenase" evidence="11">
    <location>
        <begin position="43"/>
        <end position="299"/>
    </location>
</feature>
<dbReference type="EMBL" id="JALBUF010000003">
    <property type="protein sequence ID" value="MCI0183016.1"/>
    <property type="molecule type" value="Genomic_DNA"/>
</dbReference>
<evidence type="ECO:0000259" key="11">
    <source>
        <dbReference type="Pfam" id="PF01619"/>
    </source>
</evidence>
<dbReference type="EC" id="1.5.5.2" evidence="2"/>
<feature type="binding site" evidence="10">
    <location>
        <begin position="186"/>
        <end position="188"/>
    </location>
    <ligand>
        <name>FAD</name>
        <dbReference type="ChEBI" id="CHEBI:57692"/>
    </ligand>
</feature>
<dbReference type="PIRSF" id="PIRSF000196">
    <property type="entry name" value="Pro_dehydrog"/>
    <property type="match status" value="1"/>
</dbReference>
<feature type="binding site" evidence="9">
    <location>
        <position position="98"/>
    </location>
    <ligand>
        <name>substrate</name>
    </ligand>
</feature>
<dbReference type="GO" id="GO:0000166">
    <property type="term" value="F:nucleotide binding"/>
    <property type="evidence" value="ECO:0007669"/>
    <property type="project" value="UniProtKB-KW"/>
</dbReference>
<evidence type="ECO:0000256" key="3">
    <source>
        <dbReference type="ARBA" id="ARBA00022630"/>
    </source>
</evidence>
<evidence type="ECO:0000256" key="4">
    <source>
        <dbReference type="ARBA" id="ARBA00022741"/>
    </source>
</evidence>
<comment type="pathway">
    <text evidence="1">Amino-acid degradation; L-proline degradation into L-glutamate; L-glutamate from L-proline: step 1/2.</text>
</comment>
<feature type="binding site" evidence="10">
    <location>
        <begin position="225"/>
        <end position="226"/>
    </location>
    <ligand>
        <name>FAD</name>
        <dbReference type="ChEBI" id="CHEBI:57692"/>
    </ligand>
</feature>
<evidence type="ECO:0000256" key="10">
    <source>
        <dbReference type="PIRSR" id="PIRSR000196-2"/>
    </source>
</evidence>
<keyword evidence="4 10" id="KW-0547">Nucleotide-binding</keyword>
<dbReference type="InterPro" id="IPR029041">
    <property type="entry name" value="FAD-linked_oxidoreductase-like"/>
</dbReference>
<evidence type="ECO:0000256" key="5">
    <source>
        <dbReference type="ARBA" id="ARBA00022827"/>
    </source>
</evidence>
<keyword evidence="6 12" id="KW-0560">Oxidoreductase</keyword>
<evidence type="ECO:0000256" key="9">
    <source>
        <dbReference type="PIRSR" id="PIRSR000196-1"/>
    </source>
</evidence>
<protein>
    <recommendedName>
        <fullName evidence="2">proline dehydrogenase</fullName>
        <ecNumber evidence="2">1.5.5.2</ecNumber>
    </recommendedName>
</protein>
<keyword evidence="5 10" id="KW-0274">FAD</keyword>
<feature type="binding site" evidence="10">
    <location>
        <position position="133"/>
    </location>
    <ligand>
        <name>FAD</name>
        <dbReference type="ChEBI" id="CHEBI:57692"/>
    </ligand>
</feature>
<proteinExistence type="predicted"/>
<dbReference type="InterPro" id="IPR015659">
    <property type="entry name" value="Proline_oxidase"/>
</dbReference>
<evidence type="ECO:0000256" key="6">
    <source>
        <dbReference type="ARBA" id="ARBA00023002"/>
    </source>
</evidence>
<dbReference type="SUPFAM" id="SSF51730">
    <property type="entry name" value="FAD-linked oxidoreductase"/>
    <property type="match status" value="1"/>
</dbReference>
<dbReference type="GO" id="GO:0004657">
    <property type="term" value="F:proline dehydrogenase activity"/>
    <property type="evidence" value="ECO:0007669"/>
    <property type="project" value="UniProtKB-EC"/>
</dbReference>
<keyword evidence="3" id="KW-0285">Flavoprotein</keyword>
<evidence type="ECO:0000313" key="13">
    <source>
        <dbReference type="Proteomes" id="UP001139263"/>
    </source>
</evidence>
<dbReference type="GO" id="GO:0010133">
    <property type="term" value="P:L-proline catabolic process to L-glutamate"/>
    <property type="evidence" value="ECO:0007669"/>
    <property type="project" value="InterPro"/>
</dbReference>
<dbReference type="AlphaFoldDB" id="A0A9X1V7C6"/>
<feature type="binding site" evidence="10">
    <location>
        <position position="162"/>
    </location>
    <ligand>
        <name>FAD</name>
        <dbReference type="ChEBI" id="CHEBI:57692"/>
    </ligand>
</feature>
<comment type="caution">
    <text evidence="12">The sequence shown here is derived from an EMBL/GenBank/DDBJ whole genome shotgun (WGS) entry which is preliminary data.</text>
</comment>
<comment type="cofactor">
    <cofactor evidence="10">
        <name>FAD</name>
        <dbReference type="ChEBI" id="CHEBI:57692"/>
    </cofactor>
    <text evidence="10">Binds 1 FAD per subunit.</text>
</comment>
<name>A0A9X1V7C6_9BACL</name>
<evidence type="ECO:0000256" key="2">
    <source>
        <dbReference type="ARBA" id="ARBA00012695"/>
    </source>
</evidence>
<dbReference type="PANTHER" id="PTHR13914:SF0">
    <property type="entry name" value="PROLINE DEHYDROGENASE 1, MITOCHONDRIAL"/>
    <property type="match status" value="1"/>
</dbReference>
<comment type="catalytic activity">
    <reaction evidence="8">
        <text>L-proline + a quinone = (S)-1-pyrroline-5-carboxylate + a quinol + H(+)</text>
        <dbReference type="Rhea" id="RHEA:23784"/>
        <dbReference type="ChEBI" id="CHEBI:15378"/>
        <dbReference type="ChEBI" id="CHEBI:17388"/>
        <dbReference type="ChEBI" id="CHEBI:24646"/>
        <dbReference type="ChEBI" id="CHEBI:60039"/>
        <dbReference type="ChEBI" id="CHEBI:132124"/>
        <dbReference type="EC" id="1.5.5.2"/>
    </reaction>
</comment>
<dbReference type="Proteomes" id="UP001139263">
    <property type="component" value="Unassembled WGS sequence"/>
</dbReference>
<dbReference type="InterPro" id="IPR008219">
    <property type="entry name" value="PRODH_bac_arc"/>
</dbReference>
<evidence type="ECO:0000313" key="12">
    <source>
        <dbReference type="EMBL" id="MCI0183016.1"/>
    </source>
</evidence>
<organism evidence="12 13">
    <name type="scientific">Sulfoacidibacillus ferrooxidans</name>
    <dbReference type="NCBI Taxonomy" id="2005001"/>
    <lineage>
        <taxon>Bacteria</taxon>
        <taxon>Bacillati</taxon>
        <taxon>Bacillota</taxon>
        <taxon>Bacilli</taxon>
        <taxon>Bacillales</taxon>
        <taxon>Alicyclobacillaceae</taxon>
        <taxon>Sulfoacidibacillus</taxon>
    </lineage>
</organism>
<feature type="binding site" evidence="9">
    <location>
        <position position="287"/>
    </location>
    <ligand>
        <name>substrate</name>
    </ligand>
</feature>
<keyword evidence="7" id="KW-0642">Proline metabolism</keyword>
<dbReference type="PANTHER" id="PTHR13914">
    <property type="entry name" value="PROLINE OXIDASE"/>
    <property type="match status" value="1"/>
</dbReference>
<gene>
    <name evidence="12" type="primary">fadM_2</name>
    <name evidence="12" type="ORF">MM817_01286</name>
</gene>
<dbReference type="InterPro" id="IPR002872">
    <property type="entry name" value="Proline_DH_dom"/>
</dbReference>
<feature type="binding site" evidence="10">
    <location>
        <position position="200"/>
    </location>
    <ligand>
        <name>FAD</name>
        <dbReference type="ChEBI" id="CHEBI:57692"/>
    </ligand>
</feature>
<dbReference type="Pfam" id="PF01619">
    <property type="entry name" value="Pro_dh"/>
    <property type="match status" value="1"/>
</dbReference>
<evidence type="ECO:0000256" key="1">
    <source>
        <dbReference type="ARBA" id="ARBA00004739"/>
    </source>
</evidence>